<name>A0A3P8ZAF6_ESOLU</name>
<feature type="region of interest" description="Disordered" evidence="15">
    <location>
        <begin position="1876"/>
        <end position="1916"/>
    </location>
</feature>
<feature type="region of interest" description="Disordered" evidence="15">
    <location>
        <begin position="160"/>
        <end position="446"/>
    </location>
</feature>
<feature type="region of interest" description="Disordered" evidence="15">
    <location>
        <begin position="1235"/>
        <end position="1309"/>
    </location>
</feature>
<feature type="compositionally biased region" description="Polar residues" evidence="15">
    <location>
        <begin position="704"/>
        <end position="714"/>
    </location>
</feature>
<feature type="compositionally biased region" description="Low complexity" evidence="15">
    <location>
        <begin position="983"/>
        <end position="1010"/>
    </location>
</feature>
<evidence type="ECO:0000256" key="15">
    <source>
        <dbReference type="SAM" id="MobiDB-lite"/>
    </source>
</evidence>
<accession>A0A3P8ZAF6</accession>
<feature type="compositionally biased region" description="Low complexity" evidence="15">
    <location>
        <begin position="1566"/>
        <end position="1585"/>
    </location>
</feature>
<evidence type="ECO:0000313" key="17">
    <source>
        <dbReference type="Ensembl" id="ENSELUP00000025685.3"/>
    </source>
</evidence>
<feature type="region of interest" description="Disordered" evidence="15">
    <location>
        <begin position="460"/>
        <end position="1154"/>
    </location>
</feature>
<dbReference type="Ensembl" id="ENSELUT00000037426.3">
    <property type="protein sequence ID" value="ENSELUP00000025685.3"/>
    <property type="gene ID" value="ENSELUG00000024374.3"/>
</dbReference>
<keyword evidence="7" id="KW-0156">Chromatin regulator</keyword>
<feature type="compositionally biased region" description="Acidic residues" evidence="15">
    <location>
        <begin position="1326"/>
        <end position="1336"/>
    </location>
</feature>
<evidence type="ECO:0000256" key="11">
    <source>
        <dbReference type="ARBA" id="ARBA00023242"/>
    </source>
</evidence>
<keyword evidence="10" id="KW-0408">Iron</keyword>
<keyword evidence="5" id="KW-0479">Metal-binding</keyword>
<comment type="subcellular location">
    <subcellularLocation>
        <location evidence="3">Nucleus</location>
    </subcellularLocation>
</comment>
<feature type="compositionally biased region" description="Basic and acidic residues" evidence="15">
    <location>
        <begin position="246"/>
        <end position="261"/>
    </location>
</feature>
<dbReference type="Pfam" id="PF21326">
    <property type="entry name" value="KDM6_GATAL"/>
    <property type="match status" value="1"/>
</dbReference>
<feature type="compositionally biased region" description="Basic and acidic residues" evidence="15">
    <location>
        <begin position="1438"/>
        <end position="1470"/>
    </location>
</feature>
<comment type="cofactor">
    <cofactor evidence="2">
        <name>L-ascorbate</name>
        <dbReference type="ChEBI" id="CHEBI:38290"/>
    </cofactor>
</comment>
<evidence type="ECO:0000256" key="8">
    <source>
        <dbReference type="ARBA" id="ARBA00022964"/>
    </source>
</evidence>
<evidence type="ECO:0000256" key="7">
    <source>
        <dbReference type="ARBA" id="ARBA00022853"/>
    </source>
</evidence>
<evidence type="ECO:0000256" key="1">
    <source>
        <dbReference type="ARBA" id="ARBA00001954"/>
    </source>
</evidence>
<sequence length="2252" mass="251527">MHHTVEQFGGRGTRDSFSLDGLSRGPWAPVGSRPNWAPARGSPGINQHQFLPSSHMAGLNSPSKFNNGSMQVRSGDKPEPSQPKLPGLPRGEQHRVPPPHHRVWEQLGHFYESHPHPAMPLPGDHGARLHGFSGGPPTHLTPRGPAALGDDAWALQQRGYPGKMFGGQLKRPAPPLGEHSVIQHTPHPSPRSGEDCPSPSKRRRSTEQASHPGMQRFSGPGGPAQPPQQQPHYPPPTPKAAFWNPIHKENASWTQPERKSGLPEFQVRTESAKSAMGGYTYKPSPPSPVSPPPTSSPGGYPQGRSGGPPPHKPQFSPQALSQPPHNSHPHYSKQPGLPCMGMEPRTGPPTPQRGPAAGGRGGNHPPPPHPSHHHHQLPPPARGERDSRESPKASPANHTAVPYSHQPHFQPHPGLGHTAPQQHNLPGPHQDAWRPQGQGRPHGIQPLESSHLRVGLLQGQQNRAPAQHHPHISPPQAPTRTPVITSTSQPPCSQSNTNRYTSMTGPALSTVTTAPPAGCSANNTSSSWRSRETLGLPHQTSALSQLEKGPERGPSHLMVHPGYQGAHVGTASHGHQSALRPQQSPTLYPQSVPGKSYYERAESEHTLPSSSSGHQRAGESVITSRGSQANPLPVTMVASSPLHRPVTSPHTSSPSQPASSPSYSRRCSQSAPRATTPSAQGYALPPAQPPPPSATQAPPHSATQAPPHSATQSMEEALDKLDAELQGHMQAEERRRDLAREQEERKRREREQEERRRREREQEVRKRREREQEVKKREREQEEIKRREREQEEMRRRREREQEEMREREQEEMRRRRVEREQEEMRRMRVREEEEMREREQEEMRRRKEREQEDMKRREREQEEMKRREQEEMKRREREQEEMKRREREQEEMKRREREQGEMKRREREQEEMKRREWERADEKRREKGEEARNRRKEWAREEEERKRGVVTEEINRREESAIESLERLLSGSSSTGPPPPRLSTISTSTPLPSQSSSSPPFPWLSRGGAPPCPPGQAPPPPATLERLHPPPLTPQTEYAREKQRQREMWGGSPSSHSGTSESNAQSSAGIYPDHPSNQTLMQSPSKDASYSREKAGQQARGAIGTTGPLHSSSTVTIQEPPKLFQVFPRDRISSGVNTSRTGGSSTSSTGGLLLKCMPTGGLGSLGSSSDSAQFEEEPSELSTLLPDGLANIMAMLDESIKKEEESLYISSRNGPGENLVSAFSVSVAPVSSYPCAPDLIPAPKQQPQDDFVGANANASPPVLSRQGSLASPCSMTSSLNEEDEEKAAPELRKPALPHNPRPGTNYRHCDLAKLYGLPEPVKSECDDEDEDDESEAPSCSPPPPRRPHLHQTGMSSSFKSLSALENQKYAYRGGPFGRPPPSALGGVKYSSSLSLGPDIQQQQNSSSPTSDSTNHPGFTPPSAPTRVTSPRSPSGWEAKRPVEKMEEPDIWRDGREPAEQRLYWSREESNVNSPTQPREEPKLTTISESSLAELGRSCEVLLTRHSHSLPSIDTSDCKAGLKQDGLHKTERDRDGEREKRKHSSAKKHEERKERKKKHREKRLMSSFSSSSSSSSHSSSSSSHSGSKRHKEGKGHKEKDHRRILGNLDLQSKEIREKGCDRVRSDTERKRRKEVGSTSEGEPSEWPSHSSSERGLGGMSSSQERESGSMLQGSAADFMKLKGLSDGPPKELKIRLIKVESGDRETFIASEVEEKRIPLEEITIKNTAAEIIRACKGAKVKGKFKESYLLPAFSVKPLFSTDPIPREKLNPPTPSIYLESKRDAFSPVLLQFCTDPKNPVTVIRGLAGSLRLNLGLFSTKSLVDANAEQSVEVRTQVQQPADENWDPSGTGQTWPCESSRSHTTIAKYAQYQASSFQESLQEEKGSDEEDDDEEEKERKSKEFTPETSSKDPTSKDIIKFGTNIDLSDPKRWKPQLQELQKLPAFMRVASSGNMLSHVGHTILGMNTVQLYMKVPGSRTPGHQENNNFCSVNINIGPGDCEWFSVHENYWSAINDFCEKHGVDYLTGSWWPVLEDLYHSNIPVYRFIQRPGDLVWINAGTVHWVQAVGWCNNIAWNVGPLNSYQYQLALERFEWNEVKNVKSIVPMIHVSWNVARTVKITDPDTFKMIKHCLLQSMKHIQVLRDQLVAAGKKISYQSRVKDEPAYYCNECDVEVFNLLFVTSESGSRKTYVVHCEDCARQKSPGLSSAVVVLEQYRMEELMSTYDAFTLVSREKHLTRKPPCAQAVIYKLTI</sequence>
<feature type="compositionally biased region" description="Low complexity" evidence="15">
    <location>
        <begin position="1639"/>
        <end position="1650"/>
    </location>
</feature>
<feature type="compositionally biased region" description="Basic and acidic residues" evidence="15">
    <location>
        <begin position="717"/>
        <end position="967"/>
    </location>
</feature>
<evidence type="ECO:0000256" key="3">
    <source>
        <dbReference type="ARBA" id="ARBA00004123"/>
    </source>
</evidence>
<dbReference type="GO" id="GO:0031490">
    <property type="term" value="F:chromatin DNA binding"/>
    <property type="evidence" value="ECO:0007669"/>
    <property type="project" value="TreeGrafter"/>
</dbReference>
<reference evidence="17" key="4">
    <citation type="submission" date="2025-09" db="UniProtKB">
        <authorList>
            <consortium name="Ensembl"/>
        </authorList>
    </citation>
    <scope>IDENTIFICATION</scope>
</reference>
<dbReference type="InterPro" id="IPR048562">
    <property type="entry name" value="KDM6A_B-like_C-hel"/>
</dbReference>
<reference evidence="17" key="3">
    <citation type="submission" date="2025-08" db="UniProtKB">
        <authorList>
            <consortium name="Ensembl"/>
        </authorList>
    </citation>
    <scope>IDENTIFICATION</scope>
</reference>
<dbReference type="Bgee" id="ENSELUG00000024374">
    <property type="expression patterns" value="Expressed in embryo and 15 other cell types or tissues"/>
</dbReference>
<dbReference type="InParanoid" id="A0A3P8ZAF6"/>
<evidence type="ECO:0000256" key="4">
    <source>
        <dbReference type="ARBA" id="ARBA00022553"/>
    </source>
</evidence>
<feature type="compositionally biased region" description="Polar residues" evidence="15">
    <location>
        <begin position="573"/>
        <end position="589"/>
    </location>
</feature>
<dbReference type="GO" id="GO:0061384">
    <property type="term" value="P:heart trabecula morphogenesis"/>
    <property type="evidence" value="ECO:0007669"/>
    <property type="project" value="Ensembl"/>
</dbReference>
<keyword evidence="18" id="KW-1185">Reference proteome</keyword>
<dbReference type="SUPFAM" id="SSF51197">
    <property type="entry name" value="Clavaminate synthase-like"/>
    <property type="match status" value="1"/>
</dbReference>
<dbReference type="OMA" id="ARCSPGM"/>
<dbReference type="Gene3D" id="1.20.58.1370">
    <property type="match status" value="1"/>
</dbReference>
<feature type="compositionally biased region" description="Acidic residues" evidence="15">
    <location>
        <begin position="1885"/>
        <end position="1895"/>
    </location>
</feature>
<feature type="region of interest" description="Disordered" evidence="15">
    <location>
        <begin position="1508"/>
        <end position="1672"/>
    </location>
</feature>
<feature type="compositionally biased region" description="Polar residues" evidence="15">
    <location>
        <begin position="478"/>
        <end position="513"/>
    </location>
</feature>
<feature type="compositionally biased region" description="Polar residues" evidence="15">
    <location>
        <begin position="1266"/>
        <end position="1280"/>
    </location>
</feature>
<evidence type="ECO:0000256" key="9">
    <source>
        <dbReference type="ARBA" id="ARBA00023002"/>
    </source>
</evidence>
<feature type="compositionally biased region" description="Low complexity" evidence="15">
    <location>
        <begin position="648"/>
        <end position="671"/>
    </location>
</feature>
<dbReference type="InterPro" id="IPR051630">
    <property type="entry name" value="Corepressor-Demethylase"/>
</dbReference>
<dbReference type="Pfam" id="PF02373">
    <property type="entry name" value="JmjC"/>
    <property type="match status" value="1"/>
</dbReference>
<dbReference type="PANTHER" id="PTHR14017:SF5">
    <property type="entry name" value="LYSINE-SPECIFIC DEMETHYLASE 6B"/>
    <property type="match status" value="1"/>
</dbReference>
<feature type="compositionally biased region" description="Basic and acidic residues" evidence="15">
    <location>
        <begin position="382"/>
        <end position="391"/>
    </location>
</feature>
<proteinExistence type="inferred from homology"/>
<organism evidence="17 18">
    <name type="scientific">Esox lucius</name>
    <name type="common">Northern pike</name>
    <dbReference type="NCBI Taxonomy" id="8010"/>
    <lineage>
        <taxon>Eukaryota</taxon>
        <taxon>Metazoa</taxon>
        <taxon>Chordata</taxon>
        <taxon>Craniata</taxon>
        <taxon>Vertebrata</taxon>
        <taxon>Euteleostomi</taxon>
        <taxon>Actinopterygii</taxon>
        <taxon>Neopterygii</taxon>
        <taxon>Teleostei</taxon>
        <taxon>Protacanthopterygii</taxon>
        <taxon>Esociformes</taxon>
        <taxon>Esocidae</taxon>
        <taxon>Esox</taxon>
    </lineage>
</organism>
<feature type="compositionally biased region" description="Polar residues" evidence="15">
    <location>
        <begin position="1353"/>
        <end position="1366"/>
    </location>
</feature>
<feature type="compositionally biased region" description="Polar residues" evidence="15">
    <location>
        <begin position="60"/>
        <end position="72"/>
    </location>
</feature>
<evidence type="ECO:0000256" key="5">
    <source>
        <dbReference type="ARBA" id="ARBA00022723"/>
    </source>
</evidence>
<evidence type="ECO:0000256" key="2">
    <source>
        <dbReference type="ARBA" id="ARBA00001961"/>
    </source>
</evidence>
<keyword evidence="4" id="KW-0597">Phosphoprotein</keyword>
<feature type="compositionally biased region" description="Pro residues" evidence="15">
    <location>
        <begin position="283"/>
        <end position="295"/>
    </location>
</feature>
<dbReference type="PROSITE" id="PS51184">
    <property type="entry name" value="JMJC"/>
    <property type="match status" value="1"/>
</dbReference>
<dbReference type="InterPro" id="IPR048560">
    <property type="entry name" value="KDM6A_B-like_GATAL"/>
</dbReference>
<dbReference type="GO" id="GO:0071558">
    <property type="term" value="F:histone H3K27me2/H3K27me3 demethylase activity"/>
    <property type="evidence" value="ECO:0007669"/>
    <property type="project" value="UniProtKB-EC"/>
</dbReference>
<dbReference type="GO" id="GO:0010468">
    <property type="term" value="P:regulation of gene expression"/>
    <property type="evidence" value="ECO:0007669"/>
    <property type="project" value="TreeGrafter"/>
</dbReference>
<keyword evidence="8" id="KW-0223">Dioxygenase</keyword>
<comment type="catalytic activity">
    <reaction evidence="14">
        <text>N(6),N(6),N(6)-trimethyl-L-lysyl(27)-[histone H3] + 2 2-oxoglutarate + 2 O2 = N(6)-methyl-L-lysyl(27)-[histone H3] + 2 formaldehyde + 2 succinate + 2 CO2</text>
        <dbReference type="Rhea" id="RHEA:60224"/>
        <dbReference type="Rhea" id="RHEA-COMP:15535"/>
        <dbReference type="Rhea" id="RHEA-COMP:15544"/>
        <dbReference type="ChEBI" id="CHEBI:15379"/>
        <dbReference type="ChEBI" id="CHEBI:16526"/>
        <dbReference type="ChEBI" id="CHEBI:16810"/>
        <dbReference type="ChEBI" id="CHEBI:16842"/>
        <dbReference type="ChEBI" id="CHEBI:30031"/>
        <dbReference type="ChEBI" id="CHEBI:61929"/>
        <dbReference type="ChEBI" id="CHEBI:61961"/>
        <dbReference type="EC" id="1.14.11.68"/>
    </reaction>
</comment>
<reference evidence="18" key="1">
    <citation type="journal article" date="2014" name="PLoS ONE">
        <title>The genome and linkage map of the northern pike (Esox lucius): conserved synteny revealed between the salmonid sister group and the Neoteleostei.</title>
        <authorList>
            <person name="Rondeau E.B."/>
            <person name="Minkley D.R."/>
            <person name="Leong J.S."/>
            <person name="Messmer A.M."/>
            <person name="Jantzen J.R."/>
            <person name="von Schalburg K.R."/>
            <person name="Lemon C."/>
            <person name="Bird N.H."/>
            <person name="Koop B.F."/>
        </authorList>
    </citation>
    <scope>NUCLEOTIDE SEQUENCE</scope>
</reference>
<feature type="compositionally biased region" description="Polar residues" evidence="15">
    <location>
        <begin position="315"/>
        <end position="325"/>
    </location>
</feature>
<feature type="compositionally biased region" description="Pro residues" evidence="15">
    <location>
        <begin position="223"/>
        <end position="238"/>
    </location>
</feature>
<feature type="compositionally biased region" description="Low complexity" evidence="15">
    <location>
        <begin position="1051"/>
        <end position="1063"/>
    </location>
</feature>
<feature type="region of interest" description="Disordered" evidence="15">
    <location>
        <begin position="1833"/>
        <end position="1859"/>
    </location>
</feature>
<feature type="compositionally biased region" description="Low complexity" evidence="15">
    <location>
        <begin position="694"/>
        <end position="703"/>
    </location>
</feature>
<evidence type="ECO:0000256" key="6">
    <source>
        <dbReference type="ARBA" id="ARBA00022833"/>
    </source>
</evidence>
<reference evidence="17" key="2">
    <citation type="submission" date="2020-02" db="EMBL/GenBank/DDBJ databases">
        <title>Esox lucius (northern pike) genome, fEsoLuc1, primary haplotype.</title>
        <authorList>
            <person name="Myers G."/>
            <person name="Karagic N."/>
            <person name="Meyer A."/>
            <person name="Pippel M."/>
            <person name="Reichard M."/>
            <person name="Winkler S."/>
            <person name="Tracey A."/>
            <person name="Sims Y."/>
            <person name="Howe K."/>
            <person name="Rhie A."/>
            <person name="Formenti G."/>
            <person name="Durbin R."/>
            <person name="Fedrigo O."/>
            <person name="Jarvis E.D."/>
        </authorList>
    </citation>
    <scope>NUCLEOTIDE SEQUENCE [LARGE SCALE GENOMIC DNA]</scope>
</reference>
<evidence type="ECO:0000259" key="16">
    <source>
        <dbReference type="PROSITE" id="PS51184"/>
    </source>
</evidence>
<dbReference type="PANTHER" id="PTHR14017">
    <property type="entry name" value="LYSINE-SPECIFIC DEMETHYLASE"/>
    <property type="match status" value="1"/>
</dbReference>
<dbReference type="GO" id="GO:0007507">
    <property type="term" value="P:heart development"/>
    <property type="evidence" value="ECO:0007669"/>
    <property type="project" value="Ensembl"/>
</dbReference>
<feature type="region of interest" description="Disordered" evidence="15">
    <location>
        <begin position="1"/>
        <end position="97"/>
    </location>
</feature>
<feature type="compositionally biased region" description="Low complexity" evidence="15">
    <location>
        <begin position="1134"/>
        <end position="1152"/>
    </location>
</feature>
<dbReference type="EC" id="1.14.11.68" evidence="13"/>
<evidence type="ECO:0000313" key="18">
    <source>
        <dbReference type="Proteomes" id="UP000265140"/>
    </source>
</evidence>
<comment type="cofactor">
    <cofactor evidence="1">
        <name>Fe(2+)</name>
        <dbReference type="ChEBI" id="CHEBI:29033"/>
    </cofactor>
</comment>
<dbReference type="GeneTree" id="ENSGT00940000160414"/>
<feature type="compositionally biased region" description="Polar residues" evidence="15">
    <location>
        <begin position="1390"/>
        <end position="1417"/>
    </location>
</feature>
<evidence type="ECO:0000256" key="14">
    <source>
        <dbReference type="ARBA" id="ARBA00048695"/>
    </source>
</evidence>
<evidence type="ECO:0000256" key="12">
    <source>
        <dbReference type="ARBA" id="ARBA00034483"/>
    </source>
</evidence>
<feature type="region of interest" description="Disordered" evidence="15">
    <location>
        <begin position="1321"/>
        <end position="1490"/>
    </location>
</feature>
<feature type="compositionally biased region" description="Basic and acidic residues" evidence="15">
    <location>
        <begin position="1611"/>
        <end position="1629"/>
    </location>
</feature>
<feature type="domain" description="JmjC" evidence="16">
    <location>
        <begin position="1931"/>
        <end position="2094"/>
    </location>
</feature>
<comment type="similarity">
    <text evidence="12">Belongs to the UTX family.</text>
</comment>
<dbReference type="Gene3D" id="2.60.120.650">
    <property type="entry name" value="Cupin"/>
    <property type="match status" value="1"/>
</dbReference>
<dbReference type="Gene3D" id="2.10.110.20">
    <property type="match status" value="1"/>
</dbReference>
<dbReference type="InterPro" id="IPR046941">
    <property type="entry name" value="KDM6_GATAL_sf"/>
</dbReference>
<feature type="compositionally biased region" description="Pro residues" evidence="15">
    <location>
        <begin position="1011"/>
        <end position="1023"/>
    </location>
</feature>
<dbReference type="GO" id="GO:0044666">
    <property type="term" value="C:MLL3/4 complex"/>
    <property type="evidence" value="ECO:0007669"/>
    <property type="project" value="TreeGrafter"/>
</dbReference>
<dbReference type="FunFam" id="1.20.58.1370:FF:000001">
    <property type="entry name" value="lysine-specific demethylase 6A isoform X2"/>
    <property type="match status" value="1"/>
</dbReference>
<dbReference type="FunFam" id="2.10.110.20:FF:000001">
    <property type="entry name" value="lysine-specific demethylase 6A isoform X2"/>
    <property type="match status" value="1"/>
</dbReference>
<dbReference type="GO" id="GO:0000978">
    <property type="term" value="F:RNA polymerase II cis-regulatory region sequence-specific DNA binding"/>
    <property type="evidence" value="ECO:0007669"/>
    <property type="project" value="TreeGrafter"/>
</dbReference>
<dbReference type="SMART" id="SM00558">
    <property type="entry name" value="JmjC"/>
    <property type="match status" value="1"/>
</dbReference>
<dbReference type="GO" id="GO:0046872">
    <property type="term" value="F:metal ion binding"/>
    <property type="evidence" value="ECO:0007669"/>
    <property type="project" value="UniProtKB-KW"/>
</dbReference>
<feature type="compositionally biased region" description="Polar residues" evidence="15">
    <location>
        <begin position="621"/>
        <end position="630"/>
    </location>
</feature>
<feature type="compositionally biased region" description="Polar residues" evidence="15">
    <location>
        <begin position="1076"/>
        <end position="1089"/>
    </location>
</feature>
<feature type="compositionally biased region" description="Basic and acidic residues" evidence="15">
    <location>
        <begin position="1039"/>
        <end position="1048"/>
    </location>
</feature>
<feature type="compositionally biased region" description="Polar residues" evidence="15">
    <location>
        <begin position="1109"/>
        <end position="1118"/>
    </location>
</feature>
<dbReference type="Pfam" id="PF21322">
    <property type="entry name" value="KDM6_C-hel"/>
    <property type="match status" value="1"/>
</dbReference>
<keyword evidence="9" id="KW-0560">Oxidoreductase</keyword>
<evidence type="ECO:0000256" key="10">
    <source>
        <dbReference type="ARBA" id="ARBA00023004"/>
    </source>
</evidence>
<protein>
    <recommendedName>
        <fullName evidence="13">[histone H3]-trimethyl-L-lysine(27) demethylase</fullName>
        <ecNumber evidence="13">1.14.11.68</ecNumber>
    </recommendedName>
</protein>
<dbReference type="Proteomes" id="UP000265140">
    <property type="component" value="Chromosome 24"/>
</dbReference>
<evidence type="ECO:0000256" key="13">
    <source>
        <dbReference type="ARBA" id="ARBA00034525"/>
    </source>
</evidence>
<keyword evidence="11" id="KW-0539">Nucleus</keyword>
<dbReference type="STRING" id="8010.ENSELUP00000025685"/>
<keyword evidence="6" id="KW-0862">Zinc</keyword>
<feature type="compositionally biased region" description="Basic and acidic residues" evidence="15">
    <location>
        <begin position="1516"/>
        <end position="1539"/>
    </location>
</feature>
<dbReference type="InterPro" id="IPR003347">
    <property type="entry name" value="JmjC_dom"/>
</dbReference>
<feature type="compositionally biased region" description="Basic and acidic residues" evidence="15">
    <location>
        <begin position="1896"/>
        <end position="1916"/>
    </location>
</feature>